<keyword evidence="4" id="KW-1015">Disulfide bond</keyword>
<keyword evidence="3 6" id="KW-0378">Hydrolase</keyword>
<dbReference type="Pfam" id="PF00135">
    <property type="entry name" value="COesterase"/>
    <property type="match status" value="1"/>
</dbReference>
<proteinExistence type="inferred from homology"/>
<feature type="non-terminal residue" evidence="8">
    <location>
        <position position="502"/>
    </location>
</feature>
<dbReference type="Gene3D" id="3.40.50.1820">
    <property type="entry name" value="alpha/beta hydrolase"/>
    <property type="match status" value="1"/>
</dbReference>
<comment type="similarity">
    <text evidence="1 6">Belongs to the type-B carboxylesterase/lipase family.</text>
</comment>
<dbReference type="Proteomes" id="UP000801492">
    <property type="component" value="Unassembled WGS sequence"/>
</dbReference>
<evidence type="ECO:0000256" key="1">
    <source>
        <dbReference type="ARBA" id="ARBA00005964"/>
    </source>
</evidence>
<dbReference type="GO" id="GO:0052689">
    <property type="term" value="F:carboxylic ester hydrolase activity"/>
    <property type="evidence" value="ECO:0007669"/>
    <property type="project" value="UniProtKB-KW"/>
</dbReference>
<dbReference type="SUPFAM" id="SSF53474">
    <property type="entry name" value="alpha/beta-Hydrolases"/>
    <property type="match status" value="1"/>
</dbReference>
<keyword evidence="2" id="KW-0719">Serine esterase</keyword>
<dbReference type="OrthoDB" id="19653at2759"/>
<dbReference type="InterPro" id="IPR029058">
    <property type="entry name" value="AB_hydrolase_fold"/>
</dbReference>
<protein>
    <recommendedName>
        <fullName evidence="6">Carboxylic ester hydrolase</fullName>
        <ecNumber evidence="6">3.1.1.-</ecNumber>
    </recommendedName>
</protein>
<evidence type="ECO:0000256" key="5">
    <source>
        <dbReference type="ARBA" id="ARBA00023180"/>
    </source>
</evidence>
<dbReference type="AlphaFoldDB" id="A0A8K0D846"/>
<dbReference type="InterPro" id="IPR019826">
    <property type="entry name" value="Carboxylesterase_B_AS"/>
</dbReference>
<accession>A0A8K0D846</accession>
<evidence type="ECO:0000256" key="6">
    <source>
        <dbReference type="RuleBase" id="RU361235"/>
    </source>
</evidence>
<evidence type="ECO:0000256" key="3">
    <source>
        <dbReference type="ARBA" id="ARBA00022801"/>
    </source>
</evidence>
<dbReference type="PROSITE" id="PS00122">
    <property type="entry name" value="CARBOXYLESTERASE_B_1"/>
    <property type="match status" value="1"/>
</dbReference>
<keyword evidence="9" id="KW-1185">Reference proteome</keyword>
<evidence type="ECO:0000256" key="2">
    <source>
        <dbReference type="ARBA" id="ARBA00022487"/>
    </source>
</evidence>
<dbReference type="PANTHER" id="PTHR43142">
    <property type="entry name" value="CARBOXYLIC ESTER HYDROLASE"/>
    <property type="match status" value="1"/>
</dbReference>
<gene>
    <name evidence="8" type="ORF">ILUMI_04893</name>
</gene>
<evidence type="ECO:0000313" key="8">
    <source>
        <dbReference type="EMBL" id="KAF2901295.1"/>
    </source>
</evidence>
<dbReference type="PANTHER" id="PTHR43142:SF1">
    <property type="entry name" value="CARBOXYLIC ESTER HYDROLASE"/>
    <property type="match status" value="1"/>
</dbReference>
<evidence type="ECO:0000259" key="7">
    <source>
        <dbReference type="Pfam" id="PF00135"/>
    </source>
</evidence>
<organism evidence="8 9">
    <name type="scientific">Ignelater luminosus</name>
    <name type="common">Cucubano</name>
    <name type="synonym">Pyrophorus luminosus</name>
    <dbReference type="NCBI Taxonomy" id="2038154"/>
    <lineage>
        <taxon>Eukaryota</taxon>
        <taxon>Metazoa</taxon>
        <taxon>Ecdysozoa</taxon>
        <taxon>Arthropoda</taxon>
        <taxon>Hexapoda</taxon>
        <taxon>Insecta</taxon>
        <taxon>Pterygota</taxon>
        <taxon>Neoptera</taxon>
        <taxon>Endopterygota</taxon>
        <taxon>Coleoptera</taxon>
        <taxon>Polyphaga</taxon>
        <taxon>Elateriformia</taxon>
        <taxon>Elateroidea</taxon>
        <taxon>Elateridae</taxon>
        <taxon>Agrypninae</taxon>
        <taxon>Pyrophorini</taxon>
        <taxon>Ignelater</taxon>
    </lineage>
</organism>
<dbReference type="EC" id="3.1.1.-" evidence="6"/>
<feature type="domain" description="Carboxylesterase type B" evidence="7">
    <location>
        <begin position="1"/>
        <end position="486"/>
    </location>
</feature>
<keyword evidence="5" id="KW-0325">Glycoprotein</keyword>
<sequence length="502" mass="56085">PPAPAGPWEGILDATKDHPVCPQRNIYTRSEIIEGDENCLYLNVYTPQLSTKETTLHPVMIFFHGGGWLCGGGNSLWYGPDILLDKDVVLVIPNFRLGPLGFLSTGDEIVPGNNGLKDQNLAMKWVKKNIAKFGGDPNRITLFGESAGGVSAHLHMLSPLSKGLFHGAISQSGTAHTNWSLAPNGEGAKHSKQLAESLHCPTECSQRMVECLREVDAYEIIAKDKIFMKWDSDPMIPFKPVIEPNVEGAFLTEHPTDIIKSGKASDVPWITGLNTEDGVLRAAAIYGNPHLVEDLDKDFNRVVSISLFYNETATNTDFIGKQIRKFYFGDKKIDNSTRFNVVDMYTDGWFLAGADESVRLHLKYSKSPVFYYLFGHHGVASFSQVFGDPSQRYGVCHADELQYLFPVGDALFPDKTPDEFDKRIADILTTLWVNFAKVKNPTPDDELDCIIHAKWEPVQTEDLEYFYIGGGVHAAKGLLLERAKFWRNLPLNSQREDFKDEL</sequence>
<dbReference type="EMBL" id="VTPC01001724">
    <property type="protein sequence ID" value="KAF2901295.1"/>
    <property type="molecule type" value="Genomic_DNA"/>
</dbReference>
<dbReference type="InterPro" id="IPR002018">
    <property type="entry name" value="CarbesteraseB"/>
</dbReference>
<comment type="caution">
    <text evidence="8">The sequence shown here is derived from an EMBL/GenBank/DDBJ whole genome shotgun (WGS) entry which is preliminary data.</text>
</comment>
<evidence type="ECO:0000313" key="9">
    <source>
        <dbReference type="Proteomes" id="UP000801492"/>
    </source>
</evidence>
<reference evidence="8" key="1">
    <citation type="submission" date="2019-08" db="EMBL/GenBank/DDBJ databases">
        <title>The genome of the North American firefly Photinus pyralis.</title>
        <authorList>
            <consortium name="Photinus pyralis genome working group"/>
            <person name="Fallon T.R."/>
            <person name="Sander Lower S.E."/>
            <person name="Weng J.-K."/>
        </authorList>
    </citation>
    <scope>NUCLEOTIDE SEQUENCE</scope>
    <source>
        <strain evidence="8">TRF0915ILg1</strain>
        <tissue evidence="8">Whole body</tissue>
    </source>
</reference>
<evidence type="ECO:0000256" key="4">
    <source>
        <dbReference type="ARBA" id="ARBA00023157"/>
    </source>
</evidence>
<name>A0A8K0D846_IGNLU</name>